<dbReference type="SUPFAM" id="SSF51735">
    <property type="entry name" value="NAD(P)-binding Rossmann-fold domains"/>
    <property type="match status" value="1"/>
</dbReference>
<dbReference type="EC" id="1.1.1.67" evidence="3"/>
<dbReference type="AlphaFoldDB" id="A0A7S1X5R1"/>
<accession>A0A7S1X5R1</accession>
<dbReference type="Gene3D" id="3.40.50.720">
    <property type="entry name" value="NAD(P)-binding Rossmann-like Domain"/>
    <property type="match status" value="1"/>
</dbReference>
<evidence type="ECO:0000256" key="2">
    <source>
        <dbReference type="ARBA" id="ARBA00023002"/>
    </source>
</evidence>
<protein>
    <recommendedName>
        <fullName evidence="3">mannitol 2-dehydrogenase</fullName>
        <ecNumber evidence="3">1.1.1.67</ecNumber>
    </recommendedName>
</protein>
<dbReference type="PANTHER" id="PTHR43362:SF1">
    <property type="entry name" value="MANNITOL DEHYDROGENASE 2-RELATED"/>
    <property type="match status" value="1"/>
</dbReference>
<dbReference type="InterPro" id="IPR008927">
    <property type="entry name" value="6-PGluconate_DH-like_C_sf"/>
</dbReference>
<evidence type="ECO:0000256" key="4">
    <source>
        <dbReference type="ARBA" id="ARBA00047733"/>
    </source>
</evidence>
<dbReference type="InterPro" id="IPR050988">
    <property type="entry name" value="Mannitol_DH/Oxidoreductase"/>
</dbReference>
<dbReference type="PANTHER" id="PTHR43362">
    <property type="entry name" value="MANNITOL DEHYDROGENASE DSF1-RELATED"/>
    <property type="match status" value="1"/>
</dbReference>
<evidence type="ECO:0000313" key="7">
    <source>
        <dbReference type="EMBL" id="CAD9210397.1"/>
    </source>
</evidence>
<comment type="catalytic activity">
    <reaction evidence="4">
        <text>D-mannitol + NAD(+) = D-fructose + NADH + H(+)</text>
        <dbReference type="Rhea" id="RHEA:12084"/>
        <dbReference type="ChEBI" id="CHEBI:15378"/>
        <dbReference type="ChEBI" id="CHEBI:16899"/>
        <dbReference type="ChEBI" id="CHEBI:37721"/>
        <dbReference type="ChEBI" id="CHEBI:57540"/>
        <dbReference type="ChEBI" id="CHEBI:57945"/>
        <dbReference type="EC" id="1.1.1.67"/>
    </reaction>
</comment>
<reference evidence="7" key="1">
    <citation type="submission" date="2021-01" db="EMBL/GenBank/DDBJ databases">
        <authorList>
            <person name="Corre E."/>
            <person name="Pelletier E."/>
            <person name="Niang G."/>
            <person name="Scheremetjew M."/>
            <person name="Finn R."/>
            <person name="Kale V."/>
            <person name="Holt S."/>
            <person name="Cochrane G."/>
            <person name="Meng A."/>
            <person name="Brown T."/>
            <person name="Cohen L."/>
        </authorList>
    </citation>
    <scope>NUCLEOTIDE SEQUENCE</scope>
    <source>
        <strain evidence="7">PLY429</strain>
    </source>
</reference>
<dbReference type="InterPro" id="IPR036291">
    <property type="entry name" value="NAD(P)-bd_dom_sf"/>
</dbReference>
<evidence type="ECO:0000259" key="6">
    <source>
        <dbReference type="Pfam" id="PF08125"/>
    </source>
</evidence>
<dbReference type="InterPro" id="IPR013131">
    <property type="entry name" value="Mannitol_DH_N"/>
</dbReference>
<dbReference type="GO" id="GO:0050086">
    <property type="term" value="F:mannitol 2-dehydrogenase activity"/>
    <property type="evidence" value="ECO:0007669"/>
    <property type="project" value="UniProtKB-EC"/>
</dbReference>
<dbReference type="PRINTS" id="PR00084">
    <property type="entry name" value="MTLDHDRGNASE"/>
</dbReference>
<feature type="domain" description="Mannitol dehydrogenase N-terminal" evidence="5">
    <location>
        <begin position="57"/>
        <end position="316"/>
    </location>
</feature>
<keyword evidence="2" id="KW-0560">Oxidoreductase</keyword>
<dbReference type="Pfam" id="PF08125">
    <property type="entry name" value="Mannitol_dh_C"/>
    <property type="match status" value="1"/>
</dbReference>
<evidence type="ECO:0000256" key="1">
    <source>
        <dbReference type="ARBA" id="ARBA00006541"/>
    </source>
</evidence>
<evidence type="ECO:0000259" key="5">
    <source>
        <dbReference type="Pfam" id="PF01232"/>
    </source>
</evidence>
<dbReference type="Gene3D" id="1.10.1040.10">
    <property type="entry name" value="N-(1-d-carboxylethyl)-l-norvaline Dehydrogenase, domain 2"/>
    <property type="match status" value="1"/>
</dbReference>
<dbReference type="SUPFAM" id="SSF48179">
    <property type="entry name" value="6-phosphogluconate dehydrogenase C-terminal domain-like"/>
    <property type="match status" value="1"/>
</dbReference>
<dbReference type="EMBL" id="HBGG01024282">
    <property type="protein sequence ID" value="CAD9210397.1"/>
    <property type="molecule type" value="Transcribed_RNA"/>
</dbReference>
<dbReference type="Pfam" id="PF01232">
    <property type="entry name" value="Mannitol_dh"/>
    <property type="match status" value="1"/>
</dbReference>
<feature type="domain" description="Mannitol dehydrogenase C-terminal" evidence="6">
    <location>
        <begin position="333"/>
        <end position="520"/>
    </location>
</feature>
<dbReference type="InterPro" id="IPR013118">
    <property type="entry name" value="Mannitol_DH_C"/>
</dbReference>
<dbReference type="InterPro" id="IPR013328">
    <property type="entry name" value="6PGD_dom2"/>
</dbReference>
<comment type="similarity">
    <text evidence="1">Belongs to the mannitol dehydrogenase family.</text>
</comment>
<sequence>MSLSEMALAARRQSSDTLFLAADQAGAFAIPISEAKPQNILGDVDLPNYDRSKLATGVMHFGVGGFHRSHQLWYIDALLRLNPEENYQWAYTGVGVLPHDAGMRDALAAQDYLYTIVAKSKVEGVSKERVTVAGPIRDMLLAPESPGEVMKRLAAHSTKIFSLTITEFGYTVPTSQGDHALLELAFRASEDPWAEADADPDKFLGATALGYIVAGLAARRASMAGGATILSCDNIPGNGDNAREKIIKRAEEHSQDLKEWVEFNCTFPNCMVDRITPITPTELIGELSENHGLKDNWPVNCETFTQWVIEDKFVDGISGRPRWEDAGVQIVEDVHPYELTKIRLLNVIHTTMVFPALLMGLEYIHEAAQNPLVKRYYTTIMEKELRPTLEVIEGIENIDLDKYQEVLIHRFSNEIIADTLLRVAMDTSDKLSVQGVPATLDGFECGANMKGMAFCVASWAHFIHRSVEAGHVLRDQKARIVEAAMEGKDINALLDIEFIFHELIFHQEWRKMVSHFYDSIHTVGIAAALEKMLDEYAD</sequence>
<gene>
    <name evidence="7" type="ORF">TCHU04912_LOCUS12636</name>
</gene>
<proteinExistence type="inferred from homology"/>
<name>A0A7S1X5R1_9CHLO</name>
<evidence type="ECO:0000256" key="3">
    <source>
        <dbReference type="ARBA" id="ARBA00038970"/>
    </source>
</evidence>
<organism evidence="7">
    <name type="scientific">Tetraselmis chuii</name>
    <dbReference type="NCBI Taxonomy" id="63592"/>
    <lineage>
        <taxon>Eukaryota</taxon>
        <taxon>Viridiplantae</taxon>
        <taxon>Chlorophyta</taxon>
        <taxon>core chlorophytes</taxon>
        <taxon>Chlorodendrophyceae</taxon>
        <taxon>Chlorodendrales</taxon>
        <taxon>Chlorodendraceae</taxon>
        <taxon>Tetraselmis</taxon>
    </lineage>
</organism>
<dbReference type="InterPro" id="IPR000669">
    <property type="entry name" value="Mannitol_DH"/>
</dbReference>